<feature type="transmembrane region" description="Helical" evidence="2">
    <location>
        <begin position="823"/>
        <end position="841"/>
    </location>
</feature>
<feature type="transmembrane region" description="Helical" evidence="2">
    <location>
        <begin position="1046"/>
        <end position="1065"/>
    </location>
</feature>
<feature type="transmembrane region" description="Helical" evidence="2">
    <location>
        <begin position="1209"/>
        <end position="1227"/>
    </location>
</feature>
<feature type="transmembrane region" description="Helical" evidence="2">
    <location>
        <begin position="555"/>
        <end position="576"/>
    </location>
</feature>
<evidence type="ECO:0008006" key="5">
    <source>
        <dbReference type="Google" id="ProtNLM"/>
    </source>
</evidence>
<feature type="transmembrane region" description="Helical" evidence="2">
    <location>
        <begin position="1017"/>
        <end position="1034"/>
    </location>
</feature>
<feature type="transmembrane region" description="Helical" evidence="2">
    <location>
        <begin position="225"/>
        <end position="246"/>
    </location>
</feature>
<feature type="region of interest" description="Disordered" evidence="1">
    <location>
        <begin position="41"/>
        <end position="72"/>
    </location>
</feature>
<gene>
    <name evidence="3" type="ORF">JOF45_001230</name>
</gene>
<feature type="transmembrane region" description="Helical" evidence="2">
    <location>
        <begin position="252"/>
        <end position="270"/>
    </location>
</feature>
<accession>A0ABS4T178</accession>
<proteinExistence type="predicted"/>
<feature type="transmembrane region" description="Helical" evidence="2">
    <location>
        <begin position="6"/>
        <end position="26"/>
    </location>
</feature>
<feature type="transmembrane region" description="Helical" evidence="2">
    <location>
        <begin position="987"/>
        <end position="1005"/>
    </location>
</feature>
<feature type="transmembrane region" description="Helical" evidence="2">
    <location>
        <begin position="878"/>
        <end position="901"/>
    </location>
</feature>
<feature type="transmembrane region" description="Helical" evidence="2">
    <location>
        <begin position="644"/>
        <end position="667"/>
    </location>
</feature>
<feature type="transmembrane region" description="Helical" evidence="2">
    <location>
        <begin position="333"/>
        <end position="352"/>
    </location>
</feature>
<protein>
    <recommendedName>
        <fullName evidence="5">DUF2339 domain-containing protein</fullName>
    </recommendedName>
</protein>
<keyword evidence="2" id="KW-1133">Transmembrane helix</keyword>
<reference evidence="3 4" key="1">
    <citation type="submission" date="2021-03" db="EMBL/GenBank/DDBJ databases">
        <title>Sequencing the genomes of 1000 actinobacteria strains.</title>
        <authorList>
            <person name="Klenk H.-P."/>
        </authorList>
    </citation>
    <scope>NUCLEOTIDE SEQUENCE [LARGE SCALE GENOMIC DNA]</scope>
    <source>
        <strain evidence="3 4">DSM 12544</strain>
    </source>
</reference>
<feature type="transmembrane region" description="Helical" evidence="2">
    <location>
        <begin position="799"/>
        <end position="817"/>
    </location>
</feature>
<feature type="transmembrane region" description="Helical" evidence="2">
    <location>
        <begin position="742"/>
        <end position="763"/>
    </location>
</feature>
<feature type="transmembrane region" description="Helical" evidence="2">
    <location>
        <begin position="446"/>
        <end position="462"/>
    </location>
</feature>
<feature type="transmembrane region" description="Helical" evidence="2">
    <location>
        <begin position="1234"/>
        <end position="1249"/>
    </location>
</feature>
<feature type="transmembrane region" description="Helical" evidence="2">
    <location>
        <begin position="937"/>
        <end position="957"/>
    </location>
</feature>
<feature type="region of interest" description="Disordered" evidence="1">
    <location>
        <begin position="104"/>
        <end position="136"/>
    </location>
</feature>
<feature type="transmembrane region" description="Helical" evidence="2">
    <location>
        <begin position="964"/>
        <end position="981"/>
    </location>
</feature>
<evidence type="ECO:0000313" key="4">
    <source>
        <dbReference type="Proteomes" id="UP001519331"/>
    </source>
</evidence>
<feature type="transmembrane region" description="Helical" evidence="2">
    <location>
        <begin position="194"/>
        <end position="213"/>
    </location>
</feature>
<name>A0ABS4T178_9MICC</name>
<keyword evidence="2" id="KW-0472">Membrane</keyword>
<dbReference type="EMBL" id="JAGINX010000001">
    <property type="protein sequence ID" value="MBP2318211.1"/>
    <property type="molecule type" value="Genomic_DNA"/>
</dbReference>
<dbReference type="RefSeq" id="WP_210048551.1">
    <property type="nucleotide sequence ID" value="NZ_JAGINX010000001.1"/>
</dbReference>
<feature type="transmembrane region" description="Helical" evidence="2">
    <location>
        <begin position="769"/>
        <end position="787"/>
    </location>
</feature>
<comment type="caution">
    <text evidence="3">The sequence shown here is derived from an EMBL/GenBank/DDBJ whole genome shotgun (WGS) entry which is preliminary data.</text>
</comment>
<feature type="transmembrane region" description="Helical" evidence="2">
    <location>
        <begin position="1141"/>
        <end position="1164"/>
    </location>
</feature>
<feature type="transmembrane region" description="Helical" evidence="2">
    <location>
        <begin position="169"/>
        <end position="188"/>
    </location>
</feature>
<evidence type="ECO:0000256" key="2">
    <source>
        <dbReference type="SAM" id="Phobius"/>
    </source>
</evidence>
<feature type="transmembrane region" description="Helical" evidence="2">
    <location>
        <begin position="618"/>
        <end position="638"/>
    </location>
</feature>
<feature type="transmembrane region" description="Helical" evidence="2">
    <location>
        <begin position="474"/>
        <end position="492"/>
    </location>
</feature>
<evidence type="ECO:0000256" key="1">
    <source>
        <dbReference type="SAM" id="MobiDB-lite"/>
    </source>
</evidence>
<feature type="transmembrane region" description="Helical" evidence="2">
    <location>
        <begin position="674"/>
        <end position="696"/>
    </location>
</feature>
<keyword evidence="2" id="KW-0812">Transmembrane</keyword>
<feature type="transmembrane region" description="Helical" evidence="2">
    <location>
        <begin position="414"/>
        <end position="439"/>
    </location>
</feature>
<keyword evidence="4" id="KW-1185">Reference proteome</keyword>
<feature type="transmembrane region" description="Helical" evidence="2">
    <location>
        <begin position="708"/>
        <end position="730"/>
    </location>
</feature>
<organism evidence="3 4">
    <name type="scientific">Nesterenkonia lacusekhoensis</name>
    <dbReference type="NCBI Taxonomy" id="150832"/>
    <lineage>
        <taxon>Bacteria</taxon>
        <taxon>Bacillati</taxon>
        <taxon>Actinomycetota</taxon>
        <taxon>Actinomycetes</taxon>
        <taxon>Micrococcales</taxon>
        <taxon>Micrococcaceae</taxon>
        <taxon>Nesterenkonia</taxon>
    </lineage>
</organism>
<feature type="transmembrane region" description="Helical" evidence="2">
    <location>
        <begin position="1255"/>
        <end position="1273"/>
    </location>
</feature>
<feature type="transmembrane region" description="Helical" evidence="2">
    <location>
        <begin position="910"/>
        <end position="931"/>
    </location>
</feature>
<sequence length="1284" mass="134171">MEFLIIIGLVLAVLCGVPLLIGFAIGQAVERRRWIRSGASAPHIPAQQPYPTPYGQATQQPPQQDHGARAETRESVPYAEPALYDPSSGYHAWQERADTHRPVQPAELTGPLGSEGSVEEPLIHPEPGREPAPHVPWQEQAPAQNAVAQRTAEQLAAEKKRRERRNINVALYIGGLLLVAAALSFVAVVGDPALTAGSLGVVCLAFTGGGFLVARFSAVLRPAGISLYGTGLALLPVLALPLNDAIIRDGLLTWLIISAAGTAVYLHGALALDSRILGYLVIPFLYSTVFAATAAVRPALFWALLVIIVISSVLQAAMAFVGERVPQVLSKPFGQLNGVVVPGVLLASLVMLGELSRYEYAAVFGVAGVHYLASSWQCVTQAGRMAQRAAARALWLSAAMLVLGDQGLEPLPLLVLLVSILATLYLAAAHVPGFTVTLWARADRRVSLLLVLGASALAQLSVLPYRELDGSEHVWMIILVVITAAVAAHSLLITRDTAPTSAQWGWQLVLRGVLLLSMLAALPQNIWWTVVWAAVWLVGEPALSLRPWRAAWQRAAGAVTVGAFGLALGSLLNDALLGNQVALVGVTLFAVFCAGMLGVAAGRAGARGEMPRRQLGESWGWAAVFIPAAALGMEVYPLGELTTVLYLSGVVAVVYSIVIMTAAPGAVAGAHSDVPWLSVVRTAAFIGCALVAVRAVDLVGAGAQDQAAMLLAGAMILWGGEALSAVWLRLRGPAGGVAVRTWVPLHLSSNLLWLATVNAVLAATGIDGALYWATALPWALSALVLLWRAERWTLGRLRIAPALYACGAAVMMVAGLFSAERPWWAALVLGVAGALLVILCLRHVVLPPAAMVLAPAAALSGSLLMLGPLEAAEAPAGLTLYVVPTAAFLLCLLVGVGTAALRPVQQTRSVLVVSTGVVALLASLVPVVVAPSADPSGLGWTVPAMHVVLLLAVLRGGPQNARPTAALLGSLAVPASLLFAWGQHEPITGTTTAAAVLLMLAGLLLSEPMVSRTLGESHLFLGTGAAVLAVLVVTSHQPLPAETSPMVVQATPFVGAAALLTHGLARRHRGALWAGALLPVAAPVPEETMHLFWLVPVLHALVFLAELDWSGVTQRASCCLVGAIGLPASVLYAWARTVELSQVSVSVTLVVMVVALMVSEFVLAAREELPSQVPRADRTAARRDGLFFGAGGAAATAAALVSFLGDSLLAEVAPLAASAAVLVCALLRSSRMGLWWAAALIVLSVLWWLRSFTVLLLVTLAVLIIGAAVWRLIAINRRDVSSGA</sequence>
<feature type="compositionally biased region" description="Basic and acidic residues" evidence="1">
    <location>
        <begin position="121"/>
        <end position="132"/>
    </location>
</feature>
<feature type="transmembrane region" description="Helical" evidence="2">
    <location>
        <begin position="301"/>
        <end position="321"/>
    </location>
</feature>
<feature type="transmembrane region" description="Helical" evidence="2">
    <location>
        <begin position="582"/>
        <end position="606"/>
    </location>
</feature>
<feature type="transmembrane region" description="Helical" evidence="2">
    <location>
        <begin position="277"/>
        <end position="295"/>
    </location>
</feature>
<feature type="transmembrane region" description="Helical" evidence="2">
    <location>
        <begin position="1116"/>
        <end position="1135"/>
    </location>
</feature>
<feature type="transmembrane region" description="Helical" evidence="2">
    <location>
        <begin position="1185"/>
        <end position="1203"/>
    </location>
</feature>
<dbReference type="Proteomes" id="UP001519331">
    <property type="component" value="Unassembled WGS sequence"/>
</dbReference>
<evidence type="ECO:0000313" key="3">
    <source>
        <dbReference type="EMBL" id="MBP2318211.1"/>
    </source>
</evidence>